<dbReference type="Proteomes" id="UP000463051">
    <property type="component" value="Unassembled WGS sequence"/>
</dbReference>
<feature type="domain" description="Serine aminopeptidase S33" evidence="1">
    <location>
        <begin position="29"/>
        <end position="291"/>
    </location>
</feature>
<dbReference type="SUPFAM" id="SSF53474">
    <property type="entry name" value="alpha/beta-Hydrolases"/>
    <property type="match status" value="1"/>
</dbReference>
<comment type="caution">
    <text evidence="2">The sequence shown here is derived from an EMBL/GenBank/DDBJ whole genome shotgun (WGS) entry which is preliminary data.</text>
</comment>
<keyword evidence="2" id="KW-0378">Hydrolase</keyword>
<dbReference type="InterPro" id="IPR029058">
    <property type="entry name" value="AB_hydrolase_fold"/>
</dbReference>
<dbReference type="GO" id="GO:0016787">
    <property type="term" value="F:hydrolase activity"/>
    <property type="evidence" value="ECO:0007669"/>
    <property type="project" value="UniProtKB-KW"/>
</dbReference>
<sequence length="322" mass="36369">MRENSFTMTDPVGVNLHVYEWLPEPEMPIRGIVQISHGMCETAARYARLAVALTGHGYAVYAHDHRGHGQTAGEVDLLGDTGENGFYWMRRNVLQLCAIALSRHVGQPIFLFAHSMGSFLAQKMMCEEGNEVYAGYILSGTNGPRSMLRLGESLAGIQFRLQGDRHRSVLLNGIVFGGYNRTFLPVRTPFDWLSSDTSEVDKYIADPFCGAICTTRFFRDFFRLLRDIHSRKSLRTLCKDKPVYLFSGAKDPVSMNGQGVLRLVKIYKEHGISDVEHKLYPEGRHEMLNEVNREQVTSDVLDWLARHLPAETKQQTTATLIS</sequence>
<gene>
    <name evidence="2" type="ORF">GJB61_02720</name>
</gene>
<evidence type="ECO:0000313" key="3">
    <source>
        <dbReference type="Proteomes" id="UP000463051"/>
    </source>
</evidence>
<proteinExistence type="predicted"/>
<dbReference type="AlphaFoldDB" id="A0A7X2H1M7"/>
<name>A0A7X2H1M7_9BACL</name>
<reference evidence="2 3" key="1">
    <citation type="submission" date="2019-11" db="EMBL/GenBank/DDBJ databases">
        <title>Paenibacillus monticola sp. nov., a novel PGPR strain isolated from mountain sample in China.</title>
        <authorList>
            <person name="Zhao Q."/>
            <person name="Li H.-P."/>
            <person name="Zhang J.-L."/>
        </authorList>
    </citation>
    <scope>NUCLEOTIDE SEQUENCE [LARGE SCALE GENOMIC DNA]</scope>
    <source>
        <strain evidence="2 3">LC-T2</strain>
    </source>
</reference>
<keyword evidence="3" id="KW-1185">Reference proteome</keyword>
<dbReference type="Pfam" id="PF12146">
    <property type="entry name" value="Hydrolase_4"/>
    <property type="match status" value="1"/>
</dbReference>
<dbReference type="InterPro" id="IPR022742">
    <property type="entry name" value="Hydrolase_4"/>
</dbReference>
<dbReference type="PANTHER" id="PTHR11614">
    <property type="entry name" value="PHOSPHOLIPASE-RELATED"/>
    <property type="match status" value="1"/>
</dbReference>
<evidence type="ECO:0000259" key="1">
    <source>
        <dbReference type="Pfam" id="PF12146"/>
    </source>
</evidence>
<organism evidence="2 3">
    <name type="scientific">Paenibacillus monticola</name>
    <dbReference type="NCBI Taxonomy" id="2666075"/>
    <lineage>
        <taxon>Bacteria</taxon>
        <taxon>Bacillati</taxon>
        <taxon>Bacillota</taxon>
        <taxon>Bacilli</taxon>
        <taxon>Bacillales</taxon>
        <taxon>Paenibacillaceae</taxon>
        <taxon>Paenibacillus</taxon>
    </lineage>
</organism>
<protein>
    <submittedName>
        <fullName evidence="2">Alpha/beta fold hydrolase</fullName>
    </submittedName>
</protein>
<dbReference type="RefSeq" id="WP_154116852.1">
    <property type="nucleotide sequence ID" value="NZ_WJXB01000001.1"/>
</dbReference>
<dbReference type="Gene3D" id="3.40.50.1820">
    <property type="entry name" value="alpha/beta hydrolase"/>
    <property type="match status" value="1"/>
</dbReference>
<dbReference type="EMBL" id="WJXB01000001">
    <property type="protein sequence ID" value="MRN51912.1"/>
    <property type="molecule type" value="Genomic_DNA"/>
</dbReference>
<dbReference type="InterPro" id="IPR051044">
    <property type="entry name" value="MAG_DAG_Lipase"/>
</dbReference>
<accession>A0A7X2H1M7</accession>
<evidence type="ECO:0000313" key="2">
    <source>
        <dbReference type="EMBL" id="MRN51912.1"/>
    </source>
</evidence>